<protein>
    <recommendedName>
        <fullName evidence="3">Fungal N-terminal domain-containing protein</fullName>
    </recommendedName>
</protein>
<evidence type="ECO:0000313" key="1">
    <source>
        <dbReference type="EMBL" id="CCD54908.1"/>
    </source>
</evidence>
<dbReference type="EMBL" id="FQ790352">
    <property type="protein sequence ID" value="CCD54908.1"/>
    <property type="molecule type" value="Genomic_DNA"/>
</dbReference>
<dbReference type="HOGENOM" id="CLU_1094122_0_0_1"/>
<reference evidence="2" key="1">
    <citation type="journal article" date="2011" name="PLoS Genet.">
        <title>Genomic analysis of the necrotrophic fungal pathogens Sclerotinia sclerotiorum and Botrytis cinerea.</title>
        <authorList>
            <person name="Amselem J."/>
            <person name="Cuomo C.A."/>
            <person name="van Kan J.A."/>
            <person name="Viaud M."/>
            <person name="Benito E.P."/>
            <person name="Couloux A."/>
            <person name="Coutinho P.M."/>
            <person name="de Vries R.P."/>
            <person name="Dyer P.S."/>
            <person name="Fillinger S."/>
            <person name="Fournier E."/>
            <person name="Gout L."/>
            <person name="Hahn M."/>
            <person name="Kohn L."/>
            <person name="Lapalu N."/>
            <person name="Plummer K.M."/>
            <person name="Pradier J.M."/>
            <person name="Quevillon E."/>
            <person name="Sharon A."/>
            <person name="Simon A."/>
            <person name="ten Have A."/>
            <person name="Tudzynski B."/>
            <person name="Tudzynski P."/>
            <person name="Wincker P."/>
            <person name="Andrew M."/>
            <person name="Anthouard V."/>
            <person name="Beever R.E."/>
            <person name="Beffa R."/>
            <person name="Benoit I."/>
            <person name="Bouzid O."/>
            <person name="Brault B."/>
            <person name="Chen Z."/>
            <person name="Choquer M."/>
            <person name="Collemare J."/>
            <person name="Cotton P."/>
            <person name="Danchin E.G."/>
            <person name="Da Silva C."/>
            <person name="Gautier A."/>
            <person name="Giraud C."/>
            <person name="Giraud T."/>
            <person name="Gonzalez C."/>
            <person name="Grossetete S."/>
            <person name="Guldener U."/>
            <person name="Henrissat B."/>
            <person name="Howlett B.J."/>
            <person name="Kodira C."/>
            <person name="Kretschmer M."/>
            <person name="Lappartient A."/>
            <person name="Leroch M."/>
            <person name="Levis C."/>
            <person name="Mauceli E."/>
            <person name="Neuveglise C."/>
            <person name="Oeser B."/>
            <person name="Pearson M."/>
            <person name="Poulain J."/>
            <person name="Poussereau N."/>
            <person name="Quesneville H."/>
            <person name="Rascle C."/>
            <person name="Schumacher J."/>
            <person name="Segurens B."/>
            <person name="Sexton A."/>
            <person name="Silva E."/>
            <person name="Sirven C."/>
            <person name="Soanes D.M."/>
            <person name="Talbot N.J."/>
            <person name="Templeton M."/>
            <person name="Yandava C."/>
            <person name="Yarden O."/>
            <person name="Zeng Q."/>
            <person name="Rollins J.A."/>
            <person name="Lebrun M.H."/>
            <person name="Dickman M."/>
        </authorList>
    </citation>
    <scope>NUCLEOTIDE SEQUENCE [LARGE SCALE GENOMIC DNA]</scope>
    <source>
        <strain evidence="2">T4</strain>
    </source>
</reference>
<dbReference type="Proteomes" id="UP000008177">
    <property type="component" value="Unplaced contigs"/>
</dbReference>
<evidence type="ECO:0000313" key="2">
    <source>
        <dbReference type="Proteomes" id="UP000008177"/>
    </source>
</evidence>
<sequence length="287" mass="31740">MVTFAIAGTTLSVLNGVLRVALEISRLQDVDQDLKNCLDFLVGINSDLNRAQELRIEKFAEINSASVSGERFYIDGVIERMEKGALEMGRLIVEYRVASETNDSIPISLRCMWVMKVKELFKERQAFLNTTHSSLLGVISTMETMVRPVAPPSYIEAIESMYSQALQSSSQQHLLIGKGSMVLGQSRIMKMQSDDSNILRSPSQQRALRGKGSMILGKSHVETAKLGDSHILRSPSQQRALKGKSSMILGKSHMGKTELGDSHILRSSGQNRISQGRSCVILEVVEK</sequence>
<evidence type="ECO:0008006" key="3">
    <source>
        <dbReference type="Google" id="ProtNLM"/>
    </source>
</evidence>
<gene>
    <name evidence="1" type="ORF">BofuT4_P161970.1</name>
</gene>
<proteinExistence type="predicted"/>
<dbReference type="InParanoid" id="G2YT04"/>
<organism evidence="1 2">
    <name type="scientific">Botryotinia fuckeliana (strain T4)</name>
    <name type="common">Noble rot fungus</name>
    <name type="synonym">Botrytis cinerea</name>
    <dbReference type="NCBI Taxonomy" id="999810"/>
    <lineage>
        <taxon>Eukaryota</taxon>
        <taxon>Fungi</taxon>
        <taxon>Dikarya</taxon>
        <taxon>Ascomycota</taxon>
        <taxon>Pezizomycotina</taxon>
        <taxon>Leotiomycetes</taxon>
        <taxon>Helotiales</taxon>
        <taxon>Sclerotiniaceae</taxon>
        <taxon>Botrytis</taxon>
    </lineage>
</organism>
<accession>G2YT04</accession>
<dbReference type="AlphaFoldDB" id="G2YT04"/>
<name>G2YT04_BOTF4</name>
<dbReference type="OrthoDB" id="3543130at2759"/>